<dbReference type="STRING" id="1742358.GCA_001439605_00218"/>
<sequence length="309" mass="36079">MDLLDIMNISSDWGIDVKDFTVLSERVTLITSVDHEKFILKKKGCAEQFERELKLLKYLKNNKFPTHFPLNSKNGNFIITYQNANFCIYNYLYGETYSAAEILQDSIIPKLLGETIAKLNKAMGSINFTREFPQKDLYHMVYGYAVNEIVVTDCSEKLLKVYQKLEEDIKTVVGSLPKQLIHRDIHIHNIIFSENTLMGVIDFEIAEVNVNIFDLCYCLTSVLSEVFINNNMRHNWIIFVGKLVAGYHSYNSLSNIEIKSIWYVMLCIQTVFMSYFANNKDMYEINKEMFLWIYENRINIEDSILHSVK</sequence>
<dbReference type="InterPro" id="IPR002575">
    <property type="entry name" value="Aminoglycoside_PTrfase"/>
</dbReference>
<reference evidence="3 4" key="1">
    <citation type="submission" date="2019-03" db="EMBL/GenBank/DDBJ databases">
        <authorList>
            <person name="Jensen L."/>
            <person name="Storgaard J."/>
            <person name="Sulaj E."/>
            <person name="Schramm A."/>
            <person name="Marshall I.P.G."/>
        </authorList>
    </citation>
    <scope>NUCLEOTIDE SEQUENCE [LARGE SCALE GENOMIC DNA]</scope>
    <source>
        <strain evidence="3 4">2017H2G3</strain>
    </source>
</reference>
<comment type="caution">
    <text evidence="3">The sequence shown here is derived from an EMBL/GenBank/DDBJ whole genome shotgun (WGS) entry which is preliminary data.</text>
</comment>
<dbReference type="InterPro" id="IPR050249">
    <property type="entry name" value="Pseudomonas-type_ThrB"/>
</dbReference>
<gene>
    <name evidence="3" type="ORF">E0Y62_26445</name>
</gene>
<keyword evidence="4" id="KW-1185">Reference proteome</keyword>
<evidence type="ECO:0000256" key="1">
    <source>
        <dbReference type="ARBA" id="ARBA00038240"/>
    </source>
</evidence>
<dbReference type="PANTHER" id="PTHR21064:SF6">
    <property type="entry name" value="AMINOGLYCOSIDE PHOSPHOTRANSFERASE DOMAIN-CONTAINING PROTEIN"/>
    <property type="match status" value="1"/>
</dbReference>
<proteinExistence type="inferred from homology"/>
<evidence type="ECO:0000259" key="2">
    <source>
        <dbReference type="Pfam" id="PF01636"/>
    </source>
</evidence>
<dbReference type="AlphaFoldDB" id="A0A4V2NTP0"/>
<feature type="domain" description="Aminoglycoside phosphotransferase" evidence="2">
    <location>
        <begin position="26"/>
        <end position="221"/>
    </location>
</feature>
<dbReference type="OrthoDB" id="48950at2"/>
<accession>A0A4V2NTP0</accession>
<protein>
    <recommendedName>
        <fullName evidence="2">Aminoglycoside phosphotransferase domain-containing protein</fullName>
    </recommendedName>
</protein>
<evidence type="ECO:0000313" key="3">
    <source>
        <dbReference type="EMBL" id="TCJ00936.1"/>
    </source>
</evidence>
<dbReference type="SUPFAM" id="SSF56112">
    <property type="entry name" value="Protein kinase-like (PK-like)"/>
    <property type="match status" value="1"/>
</dbReference>
<dbReference type="Pfam" id="PF01636">
    <property type="entry name" value="APH"/>
    <property type="match status" value="1"/>
</dbReference>
<dbReference type="GO" id="GO:0019202">
    <property type="term" value="F:amino acid kinase activity"/>
    <property type="evidence" value="ECO:0007669"/>
    <property type="project" value="TreeGrafter"/>
</dbReference>
<dbReference type="Gene3D" id="3.90.1200.10">
    <property type="match status" value="1"/>
</dbReference>
<dbReference type="PANTHER" id="PTHR21064">
    <property type="entry name" value="AMINOGLYCOSIDE PHOSPHOTRANSFERASE DOMAIN-CONTAINING PROTEIN-RELATED"/>
    <property type="match status" value="1"/>
</dbReference>
<dbReference type="InterPro" id="IPR011009">
    <property type="entry name" value="Kinase-like_dom_sf"/>
</dbReference>
<dbReference type="Gene3D" id="3.30.200.20">
    <property type="entry name" value="Phosphorylase Kinase, domain 1"/>
    <property type="match status" value="1"/>
</dbReference>
<comment type="similarity">
    <text evidence="1">Belongs to the pseudomonas-type ThrB family.</text>
</comment>
<dbReference type="RefSeq" id="WP_131239521.1">
    <property type="nucleotide sequence ID" value="NZ_SJTH01000100.1"/>
</dbReference>
<organism evidence="3 4">
    <name type="scientific">Cytobacillus praedii</name>
    <dbReference type="NCBI Taxonomy" id="1742358"/>
    <lineage>
        <taxon>Bacteria</taxon>
        <taxon>Bacillati</taxon>
        <taxon>Bacillota</taxon>
        <taxon>Bacilli</taxon>
        <taxon>Bacillales</taxon>
        <taxon>Bacillaceae</taxon>
        <taxon>Cytobacillus</taxon>
    </lineage>
</organism>
<dbReference type="EMBL" id="SJTH01000100">
    <property type="protein sequence ID" value="TCJ00936.1"/>
    <property type="molecule type" value="Genomic_DNA"/>
</dbReference>
<evidence type="ECO:0000313" key="4">
    <source>
        <dbReference type="Proteomes" id="UP000293846"/>
    </source>
</evidence>
<dbReference type="Proteomes" id="UP000293846">
    <property type="component" value="Unassembled WGS sequence"/>
</dbReference>
<name>A0A4V2NTP0_9BACI</name>